<name>A0ABX2QAG2_9HYPH</name>
<keyword evidence="2" id="KW-1185">Reference proteome</keyword>
<evidence type="ECO:0000313" key="2">
    <source>
        <dbReference type="Proteomes" id="UP000659172"/>
    </source>
</evidence>
<comment type="caution">
    <text evidence="1">The sequence shown here is derived from an EMBL/GenBank/DDBJ whole genome shotgun (WGS) entry which is preliminary data.</text>
</comment>
<sequence>MNKQTPQQKKPATGTDLVERYRPLGLKAVIAAALQLKARRRDASVPNA</sequence>
<organism evidence="1 2">
    <name type="scientific">Mycoplana rhizolycopersici</name>
    <dbReference type="NCBI Taxonomy" id="2746702"/>
    <lineage>
        <taxon>Bacteria</taxon>
        <taxon>Pseudomonadati</taxon>
        <taxon>Pseudomonadota</taxon>
        <taxon>Alphaproteobacteria</taxon>
        <taxon>Hyphomicrobiales</taxon>
        <taxon>Rhizobiaceae</taxon>
        <taxon>Mycoplana</taxon>
    </lineage>
</organism>
<dbReference type="RefSeq" id="WP_176948348.1">
    <property type="nucleotide sequence ID" value="NZ_JABXYK010000002.1"/>
</dbReference>
<reference evidence="1 2" key="1">
    <citation type="submission" date="2020-06" db="EMBL/GenBank/DDBJ databases">
        <title>Rhizobium sp.nov. isolated from the tomato plant.</title>
        <authorList>
            <person name="Thin K.K."/>
            <person name="Zhang X."/>
            <person name="He S."/>
        </authorList>
    </citation>
    <scope>NUCLEOTIDE SEQUENCE [LARGE SCALE GENOMIC DNA]</scope>
    <source>
        <strain evidence="1 2">DBTS2</strain>
    </source>
</reference>
<accession>A0ABX2QAG2</accession>
<evidence type="ECO:0000313" key="1">
    <source>
        <dbReference type="EMBL" id="NVP54311.1"/>
    </source>
</evidence>
<gene>
    <name evidence="1" type="ORF">HV823_03470</name>
</gene>
<proteinExistence type="predicted"/>
<dbReference type="Proteomes" id="UP000659172">
    <property type="component" value="Unassembled WGS sequence"/>
</dbReference>
<dbReference type="EMBL" id="JABXYK010000002">
    <property type="protein sequence ID" value="NVP54311.1"/>
    <property type="molecule type" value="Genomic_DNA"/>
</dbReference>
<protein>
    <submittedName>
        <fullName evidence="1">Uncharacterized protein</fullName>
    </submittedName>
</protein>